<dbReference type="Pfam" id="PF00583">
    <property type="entry name" value="Acetyltransf_1"/>
    <property type="match status" value="1"/>
</dbReference>
<dbReference type="PROSITE" id="PS50890">
    <property type="entry name" value="PUA"/>
    <property type="match status" value="1"/>
</dbReference>
<dbReference type="PANTHER" id="PTHR43877">
    <property type="entry name" value="AMINOALKYLPHOSPHONATE N-ACETYLTRANSFERASE-RELATED-RELATED"/>
    <property type="match status" value="1"/>
</dbReference>
<evidence type="ECO:0000313" key="5">
    <source>
        <dbReference type="Proteomes" id="UP000215059"/>
    </source>
</evidence>
<reference evidence="4 5" key="1">
    <citation type="submission" date="2017-07" db="EMBL/GenBank/DDBJ databases">
        <title>Fictibacillus sp. nov. GDSW-R2A3 Genome sequencing and assembly.</title>
        <authorList>
            <person name="Mayilraj S."/>
        </authorList>
    </citation>
    <scope>NUCLEOTIDE SEQUENCE [LARGE SCALE GENOMIC DNA]</scope>
    <source>
        <strain evidence="4 5">GDSW-R2A3</strain>
    </source>
</reference>
<dbReference type="InterPro" id="IPR016181">
    <property type="entry name" value="Acyl_CoA_acyltransferase"/>
</dbReference>
<dbReference type="GO" id="GO:0016747">
    <property type="term" value="F:acyltransferase activity, transferring groups other than amino-acyl groups"/>
    <property type="evidence" value="ECO:0007669"/>
    <property type="project" value="InterPro"/>
</dbReference>
<dbReference type="SUPFAM" id="SSF55729">
    <property type="entry name" value="Acyl-CoA N-acyltransferases (Nat)"/>
    <property type="match status" value="1"/>
</dbReference>
<keyword evidence="5" id="KW-1185">Reference proteome</keyword>
<evidence type="ECO:0000259" key="3">
    <source>
        <dbReference type="PROSITE" id="PS51186"/>
    </source>
</evidence>
<keyword evidence="2" id="KW-0012">Acyltransferase</keyword>
<name>A0A235FDB9_9BACL</name>
<evidence type="ECO:0000256" key="1">
    <source>
        <dbReference type="ARBA" id="ARBA00022679"/>
    </source>
</evidence>
<evidence type="ECO:0000256" key="2">
    <source>
        <dbReference type="ARBA" id="ARBA00023315"/>
    </source>
</evidence>
<dbReference type="Gene3D" id="3.40.630.30">
    <property type="match status" value="1"/>
</dbReference>
<comment type="caution">
    <text evidence="4">The sequence shown here is derived from an EMBL/GenBank/DDBJ whole genome shotgun (WGS) entry which is preliminary data.</text>
</comment>
<protein>
    <recommendedName>
        <fullName evidence="3">N-acetyltransferase domain-containing protein</fullName>
    </recommendedName>
</protein>
<dbReference type="Proteomes" id="UP000215059">
    <property type="component" value="Unassembled WGS sequence"/>
</dbReference>
<gene>
    <name evidence="4" type="ORF">CGZ90_05790</name>
</gene>
<accession>A0A235FDB9</accession>
<dbReference type="PROSITE" id="PS51186">
    <property type="entry name" value="GNAT"/>
    <property type="match status" value="1"/>
</dbReference>
<dbReference type="InterPro" id="IPR000182">
    <property type="entry name" value="GNAT_dom"/>
</dbReference>
<dbReference type="EMBL" id="NOII01000001">
    <property type="protein sequence ID" value="OYD59400.1"/>
    <property type="molecule type" value="Genomic_DNA"/>
</dbReference>
<organism evidence="4 5">
    <name type="scientific">Fictibacillus aquaticus</name>
    <dbReference type="NCBI Taxonomy" id="2021314"/>
    <lineage>
        <taxon>Bacteria</taxon>
        <taxon>Bacillati</taxon>
        <taxon>Bacillota</taxon>
        <taxon>Bacilli</taxon>
        <taxon>Bacillales</taxon>
        <taxon>Fictibacillaceae</taxon>
        <taxon>Fictibacillus</taxon>
    </lineage>
</organism>
<keyword evidence="1" id="KW-0808">Transferase</keyword>
<evidence type="ECO:0000313" key="4">
    <source>
        <dbReference type="EMBL" id="OYD59400.1"/>
    </source>
</evidence>
<dbReference type="InterPro" id="IPR050832">
    <property type="entry name" value="Bact_Acetyltransf"/>
</dbReference>
<dbReference type="RefSeq" id="WP_094251361.1">
    <property type="nucleotide sequence ID" value="NZ_JBHLXL010000001.1"/>
</dbReference>
<dbReference type="CDD" id="cd04301">
    <property type="entry name" value="NAT_SF"/>
    <property type="match status" value="1"/>
</dbReference>
<sequence length="143" mass="16828">MTITKARLSDSEEIARLSGQHGYEVTEEEVYRHLEKILSDKDHAVFVIKLSDHELAGWAHVHGRHLIDVNPFAEIGGLVVDVNYRRKGYGEQLVRMCEKWARENHYKEVRLRSGGHRKEAHEFYKRIGYDNIKWQEVFSLKLQ</sequence>
<dbReference type="AlphaFoldDB" id="A0A235FDB9"/>
<proteinExistence type="predicted"/>
<dbReference type="OrthoDB" id="9789603at2"/>
<feature type="domain" description="N-acetyltransferase" evidence="3">
    <location>
        <begin position="1"/>
        <end position="143"/>
    </location>
</feature>
<dbReference type="PANTHER" id="PTHR43877:SF2">
    <property type="entry name" value="AMINOALKYLPHOSPHONATE N-ACETYLTRANSFERASE-RELATED"/>
    <property type="match status" value="1"/>
</dbReference>